<dbReference type="PIRSF" id="PIRSF015582">
    <property type="entry name" value="Cit_lyase_B"/>
    <property type="match status" value="1"/>
</dbReference>
<feature type="domain" description="HpcH/HpaI aldolase/citrate lyase" evidence="7">
    <location>
        <begin position="9"/>
        <end position="227"/>
    </location>
</feature>
<feature type="binding site" evidence="6">
    <location>
        <position position="159"/>
    </location>
    <ligand>
        <name>Mg(2+)</name>
        <dbReference type="ChEBI" id="CHEBI:18420"/>
    </ligand>
</feature>
<dbReference type="AlphaFoldDB" id="A0A2N9VWL4"/>
<dbReference type="InterPro" id="IPR015813">
    <property type="entry name" value="Pyrv/PenolPyrv_kinase-like_dom"/>
</dbReference>
<dbReference type="PANTHER" id="PTHR32308:SF10">
    <property type="entry name" value="CITRATE LYASE SUBUNIT BETA"/>
    <property type="match status" value="1"/>
</dbReference>
<evidence type="ECO:0000256" key="6">
    <source>
        <dbReference type="PIRSR" id="PIRSR015582-2"/>
    </source>
</evidence>
<proteinExistence type="inferred from homology"/>
<feature type="binding site" evidence="6">
    <location>
        <position position="128"/>
    </location>
    <ligand>
        <name>Mg(2+)</name>
        <dbReference type="ChEBI" id="CHEBI:18420"/>
    </ligand>
</feature>
<feature type="binding site" evidence="5">
    <location>
        <position position="128"/>
    </location>
    <ligand>
        <name>substrate</name>
    </ligand>
</feature>
<evidence type="ECO:0000256" key="3">
    <source>
        <dbReference type="ARBA" id="ARBA00022723"/>
    </source>
</evidence>
<dbReference type="GO" id="GO:0000287">
    <property type="term" value="F:magnesium ion binding"/>
    <property type="evidence" value="ECO:0007669"/>
    <property type="project" value="TreeGrafter"/>
</dbReference>
<dbReference type="Gene3D" id="3.20.20.60">
    <property type="entry name" value="Phosphoenolpyruvate-binding domains"/>
    <property type="match status" value="1"/>
</dbReference>
<accession>A0A2N9VWL4</accession>
<reference evidence="8 9" key="1">
    <citation type="journal article" date="2017" name="Int J Environ Stud">
        <title>Does the Miocene-Pliocene relict legume Oxytropis triphylla form nitrogen-fixing nodules with a combination of bacterial strains?</title>
        <authorList>
            <person name="Safronova V."/>
            <person name="Belimov A."/>
            <person name="Sazanova A."/>
            <person name="Kuznetsova I."/>
            <person name="Popova J."/>
            <person name="Andronov E."/>
            <person name="Verkhozina A."/>
            <person name="Tikhonovich I."/>
        </authorList>
    </citation>
    <scope>NUCLEOTIDE SEQUENCE [LARGE SCALE GENOMIC DNA]</scope>
    <source>
        <strain evidence="8 9">Tri-38</strain>
    </source>
</reference>
<dbReference type="InterPro" id="IPR011206">
    <property type="entry name" value="Citrate_lyase_beta/mcl1/mcl2"/>
</dbReference>
<keyword evidence="8" id="KW-0456">Lyase</keyword>
<evidence type="ECO:0000259" key="7">
    <source>
        <dbReference type="Pfam" id="PF03328"/>
    </source>
</evidence>
<evidence type="ECO:0000256" key="5">
    <source>
        <dbReference type="PIRSR" id="PIRSR015582-1"/>
    </source>
</evidence>
<dbReference type="OrthoDB" id="9800547at2"/>
<protein>
    <submittedName>
        <fullName evidence="8">CoA ester lyase</fullName>
    </submittedName>
</protein>
<name>A0A2N9VWL4_9HYPH</name>
<dbReference type="KEGG" id="pht:BLM14_18980"/>
<sequence length="293" mass="31788">MSKPFRPRRSVLYVPASNARALAKAASLTTDAIIFDLEDAVAPDAKEDAREALRSYFLAHTASTAERIIRINSLSSEWGAEDLLAARACKPDAILLPKVETPQDITSVTEILEETDASENVRLWAMIETPRGILNADEIAELGLRSTARLDCFVIGTNDIAKETGRGLAGKRAYLTPWLMQILLCAKAGKLDVIDGVYNDFTDGDGFAAECAEAVQMGFDGKTLIHPSQIEAANTAFFPDAASIEEARSIVEAFFHPENKNKGAIALGGKMVERLHLETAQKLLAKVETIGKK</sequence>
<keyword evidence="3 6" id="KW-0479">Metal-binding</keyword>
<organism evidence="8 9">
    <name type="scientific">Phyllobacterium zundukense</name>
    <dbReference type="NCBI Taxonomy" id="1867719"/>
    <lineage>
        <taxon>Bacteria</taxon>
        <taxon>Pseudomonadati</taxon>
        <taxon>Pseudomonadota</taxon>
        <taxon>Alphaproteobacteria</taxon>
        <taxon>Hyphomicrobiales</taxon>
        <taxon>Phyllobacteriaceae</taxon>
        <taxon>Phyllobacterium</taxon>
    </lineage>
</organism>
<dbReference type="InterPro" id="IPR005000">
    <property type="entry name" value="Aldolase/citrate-lyase_domain"/>
</dbReference>
<evidence type="ECO:0000313" key="9">
    <source>
        <dbReference type="Proteomes" id="UP000232163"/>
    </source>
</evidence>
<dbReference type="RefSeq" id="WP_100000855.1">
    <property type="nucleotide sequence ID" value="NZ_CP017940.1"/>
</dbReference>
<evidence type="ECO:0000313" key="8">
    <source>
        <dbReference type="EMBL" id="PIO43882.1"/>
    </source>
</evidence>
<dbReference type="EMBL" id="MZMT01000035">
    <property type="protein sequence ID" value="PIO43882.1"/>
    <property type="molecule type" value="Genomic_DNA"/>
</dbReference>
<dbReference type="Proteomes" id="UP000232163">
    <property type="component" value="Unassembled WGS sequence"/>
</dbReference>
<dbReference type="InterPro" id="IPR040442">
    <property type="entry name" value="Pyrv_kinase-like_dom_sf"/>
</dbReference>
<dbReference type="Pfam" id="PF03328">
    <property type="entry name" value="HpcH_HpaI"/>
    <property type="match status" value="1"/>
</dbReference>
<dbReference type="GO" id="GO:0006107">
    <property type="term" value="P:oxaloacetate metabolic process"/>
    <property type="evidence" value="ECO:0007669"/>
    <property type="project" value="TreeGrafter"/>
</dbReference>
<comment type="caution">
    <text evidence="8">The sequence shown here is derived from an EMBL/GenBank/DDBJ whole genome shotgun (WGS) entry which is preliminary data.</text>
</comment>
<gene>
    <name evidence="8" type="ORF">B5P45_14975</name>
</gene>
<evidence type="ECO:0000256" key="2">
    <source>
        <dbReference type="ARBA" id="ARBA00005568"/>
    </source>
</evidence>
<feature type="binding site" evidence="5">
    <location>
        <position position="70"/>
    </location>
    <ligand>
        <name>substrate</name>
    </ligand>
</feature>
<comment type="similarity">
    <text evidence="2">Belongs to the HpcH/HpaI aldolase family.</text>
</comment>
<evidence type="ECO:0000256" key="1">
    <source>
        <dbReference type="ARBA" id="ARBA00001946"/>
    </source>
</evidence>
<evidence type="ECO:0000256" key="4">
    <source>
        <dbReference type="ARBA" id="ARBA00022842"/>
    </source>
</evidence>
<dbReference type="PANTHER" id="PTHR32308">
    <property type="entry name" value="LYASE BETA SUBUNIT, PUTATIVE (AFU_ORTHOLOGUE AFUA_4G13030)-RELATED"/>
    <property type="match status" value="1"/>
</dbReference>
<dbReference type="SUPFAM" id="SSF51621">
    <property type="entry name" value="Phosphoenolpyruvate/pyruvate domain"/>
    <property type="match status" value="1"/>
</dbReference>
<comment type="cofactor">
    <cofactor evidence="1">
        <name>Mg(2+)</name>
        <dbReference type="ChEBI" id="CHEBI:18420"/>
    </cofactor>
</comment>
<keyword evidence="9" id="KW-1185">Reference proteome</keyword>
<dbReference type="GO" id="GO:0016829">
    <property type="term" value="F:lyase activity"/>
    <property type="evidence" value="ECO:0007669"/>
    <property type="project" value="UniProtKB-KW"/>
</dbReference>
<keyword evidence="4 6" id="KW-0460">Magnesium</keyword>